<dbReference type="InterPro" id="IPR027417">
    <property type="entry name" value="P-loop_NTPase"/>
</dbReference>
<keyword evidence="1" id="KW-0808">Transferase</keyword>
<protein>
    <submittedName>
        <fullName evidence="1">Sulfotransferase</fullName>
    </submittedName>
</protein>
<sequence>MDKPLILIGGMPRSGTTLLSRLTSEALNVPFAPETHYFTAAYDKHGTLCWDRLPDAAKENPKLAAAYQEIRNQPKGRPAFRKLLSCLIGDSDIIGEKTPAHLTVFSDLLRHDSKIYCVVIVRDFFDVMESLRNVPWNSKPWPRDLIRCIKYWHKTSQIKRKYPQNCTAIRYRDLCEKTSEIMDLLSKRLPKGKETSMRSELFDPEKEHWKRNASQAPSTRSHPVNIRTLPRFILARICFIACTKILPIEFDQ</sequence>
<dbReference type="GO" id="GO:0016740">
    <property type="term" value="F:transferase activity"/>
    <property type="evidence" value="ECO:0007669"/>
    <property type="project" value="UniProtKB-KW"/>
</dbReference>
<reference evidence="1 2" key="1">
    <citation type="submission" date="2019-06" db="EMBL/GenBank/DDBJ databases">
        <title>Metagenome assembled Genome of Spiribacter salinus SL48-SHIP from the microbial mat of Salt Lake 48 (Novosibirsk region, Russia).</title>
        <authorList>
            <person name="Shipova A."/>
            <person name="Rozanov A.S."/>
            <person name="Bryanskaya A.V."/>
            <person name="Peltek S.E."/>
        </authorList>
    </citation>
    <scope>NUCLEOTIDE SEQUENCE [LARGE SCALE GENOMIC DNA]</scope>
    <source>
        <strain evidence="1">SL48-SHIP-2</strain>
    </source>
</reference>
<name>A0A540VQT7_9GAMM</name>
<dbReference type="Proteomes" id="UP000315400">
    <property type="component" value="Unassembled WGS sequence"/>
</dbReference>
<dbReference type="SUPFAM" id="SSF52540">
    <property type="entry name" value="P-loop containing nucleoside triphosphate hydrolases"/>
    <property type="match status" value="1"/>
</dbReference>
<dbReference type="EMBL" id="VIFK01000090">
    <property type="protein sequence ID" value="TQE99124.1"/>
    <property type="molecule type" value="Genomic_DNA"/>
</dbReference>
<comment type="caution">
    <text evidence="1">The sequence shown here is derived from an EMBL/GenBank/DDBJ whole genome shotgun (WGS) entry which is preliminary data.</text>
</comment>
<proteinExistence type="predicted"/>
<evidence type="ECO:0000313" key="2">
    <source>
        <dbReference type="Proteomes" id="UP000315400"/>
    </source>
</evidence>
<dbReference type="Gene3D" id="3.40.50.300">
    <property type="entry name" value="P-loop containing nucleotide triphosphate hydrolases"/>
    <property type="match status" value="1"/>
</dbReference>
<organism evidence="1 2">
    <name type="scientific">Spiribacter salinus</name>
    <dbReference type="NCBI Taxonomy" id="1335746"/>
    <lineage>
        <taxon>Bacteria</taxon>
        <taxon>Pseudomonadati</taxon>
        <taxon>Pseudomonadota</taxon>
        <taxon>Gammaproteobacteria</taxon>
        <taxon>Chromatiales</taxon>
        <taxon>Ectothiorhodospiraceae</taxon>
        <taxon>Spiribacter</taxon>
    </lineage>
</organism>
<gene>
    <name evidence="1" type="ORF">FKY71_10220</name>
</gene>
<dbReference type="Pfam" id="PF13469">
    <property type="entry name" value="Sulfotransfer_3"/>
    <property type="match status" value="1"/>
</dbReference>
<evidence type="ECO:0000313" key="1">
    <source>
        <dbReference type="EMBL" id="TQE99124.1"/>
    </source>
</evidence>
<accession>A0A540VQT7</accession>
<dbReference type="AlphaFoldDB" id="A0A540VQT7"/>